<dbReference type="GO" id="GO:0006308">
    <property type="term" value="P:DNA catabolic process"/>
    <property type="evidence" value="ECO:0007669"/>
    <property type="project" value="UniProtKB-UniRule"/>
</dbReference>
<dbReference type="InterPro" id="IPR037004">
    <property type="entry name" value="Exonuc_VII_ssu_sf"/>
</dbReference>
<reference evidence="8 9" key="1">
    <citation type="journal article" date="2014" name="Genome Announc.">
        <title>Draft genome sequences of six enterohepatic helicobacter species isolated from humans and one from rhesus macaques.</title>
        <authorList>
            <person name="Shen Z."/>
            <person name="Sheh A."/>
            <person name="Young S.K."/>
            <person name="Abouelliel A."/>
            <person name="Ward D.V."/>
            <person name="Earl A.M."/>
            <person name="Fox J.G."/>
        </authorList>
    </citation>
    <scope>NUCLEOTIDE SEQUENCE [LARGE SCALE GENOMIC DNA]</scope>
    <source>
        <strain evidence="8 9">MIT 99-5501</strain>
    </source>
</reference>
<dbReference type="AlphaFoldDB" id="V8CBB5"/>
<evidence type="ECO:0000256" key="3">
    <source>
        <dbReference type="ARBA" id="ARBA00022722"/>
    </source>
</evidence>
<evidence type="ECO:0000256" key="6">
    <source>
        <dbReference type="HAMAP-Rule" id="MF_00337"/>
    </source>
</evidence>
<evidence type="ECO:0000256" key="1">
    <source>
        <dbReference type="ARBA" id="ARBA00009998"/>
    </source>
</evidence>
<sequence>MENFEEKIQKTKEILSKLNAEDLSLKESLELYKVGMQELKLAQEMLEKAQMEYEEIKQNEQDKQEK</sequence>
<comment type="similarity">
    <text evidence="1 6">Belongs to the XseB family.</text>
</comment>
<dbReference type="HAMAP" id="MF_00337">
    <property type="entry name" value="Exonuc_7_S"/>
    <property type="match status" value="1"/>
</dbReference>
<evidence type="ECO:0000256" key="4">
    <source>
        <dbReference type="ARBA" id="ARBA00022801"/>
    </source>
</evidence>
<dbReference type="EMBL" id="AZJI01000004">
    <property type="protein sequence ID" value="ETD24001.1"/>
    <property type="molecule type" value="Genomic_DNA"/>
</dbReference>
<keyword evidence="3 6" id="KW-0540">Nuclease</keyword>
<dbReference type="GO" id="GO:0008855">
    <property type="term" value="F:exodeoxyribonuclease VII activity"/>
    <property type="evidence" value="ECO:0007669"/>
    <property type="project" value="UniProtKB-UniRule"/>
</dbReference>
<dbReference type="Gene3D" id="1.10.287.1040">
    <property type="entry name" value="Exonuclease VII, small subunit"/>
    <property type="match status" value="1"/>
</dbReference>
<keyword evidence="4 6" id="KW-0378">Hydrolase</keyword>
<keyword evidence="9" id="KW-1185">Reference proteome</keyword>
<proteinExistence type="inferred from homology"/>
<dbReference type="GO" id="GO:0009318">
    <property type="term" value="C:exodeoxyribonuclease VII complex"/>
    <property type="evidence" value="ECO:0007669"/>
    <property type="project" value="UniProtKB-UniRule"/>
</dbReference>
<dbReference type="GO" id="GO:0005737">
    <property type="term" value="C:cytoplasm"/>
    <property type="evidence" value="ECO:0007669"/>
    <property type="project" value="UniProtKB-SubCell"/>
</dbReference>
<evidence type="ECO:0000256" key="2">
    <source>
        <dbReference type="ARBA" id="ARBA00022490"/>
    </source>
</evidence>
<protein>
    <recommendedName>
        <fullName evidence="6">Exodeoxyribonuclease 7 small subunit</fullName>
        <ecNumber evidence="6">3.1.11.6</ecNumber>
    </recommendedName>
    <alternativeName>
        <fullName evidence="6">Exodeoxyribonuclease VII small subunit</fullName>
        <shortName evidence="6">Exonuclease VII small subunit</shortName>
    </alternativeName>
</protein>
<comment type="subunit">
    <text evidence="6">Heterooligomer composed of large and small subunits.</text>
</comment>
<dbReference type="InterPro" id="IPR003761">
    <property type="entry name" value="Exonuc_VII_S"/>
</dbReference>
<dbReference type="NCBIfam" id="TIGR01280">
    <property type="entry name" value="xseB"/>
    <property type="match status" value="1"/>
</dbReference>
<comment type="catalytic activity">
    <reaction evidence="6">
        <text>Exonucleolytic cleavage in either 5'- to 3'- or 3'- to 5'-direction to yield nucleoside 5'-phosphates.</text>
        <dbReference type="EC" id="3.1.11.6"/>
    </reaction>
</comment>
<dbReference type="EC" id="3.1.11.6" evidence="6"/>
<name>V8CBB5_9HELI</name>
<dbReference type="SUPFAM" id="SSF116842">
    <property type="entry name" value="XseB-like"/>
    <property type="match status" value="1"/>
</dbReference>
<organism evidence="8 9">
    <name type="scientific">Helicobacter macacae MIT 99-5501</name>
    <dbReference type="NCBI Taxonomy" id="1357400"/>
    <lineage>
        <taxon>Bacteria</taxon>
        <taxon>Pseudomonadati</taxon>
        <taxon>Campylobacterota</taxon>
        <taxon>Epsilonproteobacteria</taxon>
        <taxon>Campylobacterales</taxon>
        <taxon>Helicobacteraceae</taxon>
        <taxon>Helicobacter</taxon>
    </lineage>
</organism>
<evidence type="ECO:0000313" key="8">
    <source>
        <dbReference type="EMBL" id="ETD24001.1"/>
    </source>
</evidence>
<evidence type="ECO:0000256" key="5">
    <source>
        <dbReference type="ARBA" id="ARBA00022839"/>
    </source>
</evidence>
<dbReference type="RefSeq" id="WP_023927472.1">
    <property type="nucleotide sequence ID" value="NZ_KI669454.1"/>
</dbReference>
<dbReference type="PATRIC" id="fig|1357400.3.peg.1032"/>
<comment type="subcellular location">
    <subcellularLocation>
        <location evidence="6">Cytoplasm</location>
    </subcellularLocation>
</comment>
<keyword evidence="7" id="KW-0175">Coiled coil</keyword>
<dbReference type="HOGENOM" id="CLU_145918_6_0_7"/>
<comment type="caution">
    <text evidence="8">The sequence shown here is derived from an EMBL/GenBank/DDBJ whole genome shotgun (WGS) entry which is preliminary data.</text>
</comment>
<gene>
    <name evidence="6" type="primary">xseB</name>
    <name evidence="8" type="ORF">HMPREF2086_00748</name>
</gene>
<accession>V8CBB5</accession>
<keyword evidence="5 6" id="KW-0269">Exonuclease</keyword>
<feature type="coiled-coil region" evidence="7">
    <location>
        <begin position="1"/>
        <end position="66"/>
    </location>
</feature>
<dbReference type="STRING" id="1357400.HMPREF2086_00748"/>
<dbReference type="Proteomes" id="UP000018731">
    <property type="component" value="Unassembled WGS sequence"/>
</dbReference>
<evidence type="ECO:0000313" key="9">
    <source>
        <dbReference type="Proteomes" id="UP000018731"/>
    </source>
</evidence>
<dbReference type="Pfam" id="PF02609">
    <property type="entry name" value="Exonuc_VII_S"/>
    <property type="match status" value="1"/>
</dbReference>
<keyword evidence="2 6" id="KW-0963">Cytoplasm</keyword>
<evidence type="ECO:0000256" key="7">
    <source>
        <dbReference type="SAM" id="Coils"/>
    </source>
</evidence>
<dbReference type="OrthoDB" id="5329724at2"/>
<comment type="function">
    <text evidence="6">Bidirectionally degrades single-stranded DNA into large acid-insoluble oligonucleotides, which are then degraded further into small acid-soluble oligonucleotides.</text>
</comment>